<keyword evidence="3" id="KW-0378">Hydrolase</keyword>
<dbReference type="AlphaFoldDB" id="M3J1A2"/>
<evidence type="ECO:0000313" key="6">
    <source>
        <dbReference type="EMBL" id="EMG45613.1"/>
    </source>
</evidence>
<keyword evidence="7" id="KW-1185">Reference proteome</keyword>
<dbReference type="PANTHER" id="PTHR30457:SF0">
    <property type="entry name" value="PHOSPHATASE, PUTATIVE (AFU_ORTHOLOGUE AFUA_4G01070)-RELATED"/>
    <property type="match status" value="1"/>
</dbReference>
<comment type="similarity">
    <text evidence="1">Belongs to the SurE nucleotidase family.</text>
</comment>
<dbReference type="GO" id="GO:0046872">
    <property type="term" value="F:metal ion binding"/>
    <property type="evidence" value="ECO:0007669"/>
    <property type="project" value="UniProtKB-KW"/>
</dbReference>
<feature type="chain" id="PRO_5004035047" description="Survival protein SurE-like phosphatase/nucleotidase domain-containing protein" evidence="4">
    <location>
        <begin position="17"/>
        <end position="321"/>
    </location>
</feature>
<dbReference type="EMBL" id="AOGT01002415">
    <property type="protein sequence ID" value="EMG45613.1"/>
    <property type="molecule type" value="Genomic_DNA"/>
</dbReference>
<evidence type="ECO:0000256" key="4">
    <source>
        <dbReference type="SAM" id="SignalP"/>
    </source>
</evidence>
<dbReference type="InterPro" id="IPR036523">
    <property type="entry name" value="SurE-like_sf"/>
</dbReference>
<dbReference type="GO" id="GO:0008252">
    <property type="term" value="F:nucleotidase activity"/>
    <property type="evidence" value="ECO:0007669"/>
    <property type="project" value="InterPro"/>
</dbReference>
<dbReference type="SUPFAM" id="SSF64167">
    <property type="entry name" value="SurE-like"/>
    <property type="match status" value="1"/>
</dbReference>
<dbReference type="OrthoDB" id="4018688at2759"/>
<evidence type="ECO:0000259" key="5">
    <source>
        <dbReference type="Pfam" id="PF01975"/>
    </source>
</evidence>
<dbReference type="eggNOG" id="ENOG502RXIE">
    <property type="taxonomic scope" value="Eukaryota"/>
</dbReference>
<dbReference type="InterPro" id="IPR030048">
    <property type="entry name" value="SurE"/>
</dbReference>
<dbReference type="PANTHER" id="PTHR30457">
    <property type="entry name" value="5'-NUCLEOTIDASE SURE"/>
    <property type="match status" value="1"/>
</dbReference>
<reference evidence="6 7" key="1">
    <citation type="submission" date="2013-02" db="EMBL/GenBank/DDBJ databases">
        <title>Genome sequence of Candida maltosa Xu316, a potential industrial strain for xylitol and ethanol production.</title>
        <authorList>
            <person name="Yu J."/>
            <person name="Wang Q."/>
            <person name="Geng X."/>
            <person name="Bao W."/>
            <person name="He P."/>
            <person name="Cai J."/>
        </authorList>
    </citation>
    <scope>NUCLEOTIDE SEQUENCE [LARGE SCALE GENOMIC DNA]</scope>
    <source>
        <strain evidence="7">Xu316</strain>
    </source>
</reference>
<name>M3J1A2_CANMX</name>
<dbReference type="NCBIfam" id="TIGR00087">
    <property type="entry name" value="surE"/>
    <property type="match status" value="1"/>
</dbReference>
<dbReference type="HOGENOM" id="CLU_045192_0_0_1"/>
<keyword evidence="2" id="KW-0479">Metal-binding</keyword>
<dbReference type="STRING" id="1245528.M3J1A2"/>
<organism evidence="6 7">
    <name type="scientific">Candida maltosa (strain Xu316)</name>
    <name type="common">Yeast</name>
    <dbReference type="NCBI Taxonomy" id="1245528"/>
    <lineage>
        <taxon>Eukaryota</taxon>
        <taxon>Fungi</taxon>
        <taxon>Dikarya</taxon>
        <taxon>Ascomycota</taxon>
        <taxon>Saccharomycotina</taxon>
        <taxon>Pichiomycetes</taxon>
        <taxon>Debaryomycetaceae</taxon>
        <taxon>Candida/Lodderomyces clade</taxon>
        <taxon>Candida</taxon>
    </lineage>
</organism>
<comment type="caution">
    <text evidence="6">The sequence shown here is derived from an EMBL/GenBank/DDBJ whole genome shotgun (WGS) entry which is preliminary data.</text>
</comment>
<evidence type="ECO:0000256" key="2">
    <source>
        <dbReference type="ARBA" id="ARBA00022723"/>
    </source>
</evidence>
<keyword evidence="4" id="KW-0732">Signal</keyword>
<evidence type="ECO:0000256" key="3">
    <source>
        <dbReference type="ARBA" id="ARBA00022801"/>
    </source>
</evidence>
<protein>
    <recommendedName>
        <fullName evidence="5">Survival protein SurE-like phosphatase/nucleotidase domain-containing protein</fullName>
    </recommendedName>
</protein>
<dbReference type="OMA" id="NETECTD"/>
<evidence type="ECO:0000256" key="1">
    <source>
        <dbReference type="ARBA" id="ARBA00011062"/>
    </source>
</evidence>
<dbReference type="Pfam" id="PF01975">
    <property type="entry name" value="SurE"/>
    <property type="match status" value="1"/>
</dbReference>
<sequence length="321" mass="35392">MKILTPLTFLATTVFAKNILMSNDDGWASTNIRAFYYKLKEAGHNVYITSPVSQRSGYGGKFDIPESNVLEIDGEFSYPPAGSPAWGHEEFDDHIWYFNGTPASCIAFAFDYLLPKYFDNVTIDLVVAGINEANNYGSYFTLSGTMGATYNAVYRGYPAISFSASNWNNSFYKDNLDLNDPLLESTIVATKAVELVNQVFESQGENPRALGLGVGLNVNFPAVGYDDETCMDPKWTFTRITGEAAAGADLQYDEKTNTFGWGDDQTWAPLTACYNGDCTLPSETYIIKYGKCQATISTFSIDFDANAALTSQVKDILNPLF</sequence>
<dbReference type="InterPro" id="IPR002828">
    <property type="entry name" value="SurE-like_Pase/nucleotidase"/>
</dbReference>
<feature type="signal peptide" evidence="4">
    <location>
        <begin position="1"/>
        <end position="16"/>
    </location>
</feature>
<proteinExistence type="inferred from homology"/>
<dbReference type="Gene3D" id="3.40.1210.10">
    <property type="entry name" value="Survival protein SurE-like phosphatase/nucleotidase"/>
    <property type="match status" value="1"/>
</dbReference>
<feature type="domain" description="Survival protein SurE-like phosphatase/nucleotidase" evidence="5">
    <location>
        <begin position="19"/>
        <end position="227"/>
    </location>
</feature>
<dbReference type="Proteomes" id="UP000011777">
    <property type="component" value="Unassembled WGS sequence"/>
</dbReference>
<accession>M3J1A2</accession>
<evidence type="ECO:0000313" key="7">
    <source>
        <dbReference type="Proteomes" id="UP000011777"/>
    </source>
</evidence>
<gene>
    <name evidence="6" type="ORF">G210_4199</name>
</gene>